<proteinExistence type="predicted"/>
<dbReference type="InterPro" id="IPR014752">
    <property type="entry name" value="Arrestin-like_C"/>
</dbReference>
<feature type="region of interest" description="Disordered" evidence="1">
    <location>
        <begin position="319"/>
        <end position="352"/>
    </location>
</feature>
<dbReference type="AlphaFoldDB" id="A0A0G4GNT4"/>
<protein>
    <recommendedName>
        <fullName evidence="3">Arrestin C-terminal-like domain-containing protein</fullName>
    </recommendedName>
</protein>
<sequence>MRLEVTCKEKTHLQWTEQHKVPVEGSSSQFRIEYTEHSASDRAVVFKQEVNLCSERLPPAIQNRNGTVQQYEFPFQVTLPWFVPATASFKEAEATSFWVSYEVRVMVLDLKGHSKRRVEAKRSFVVLPHPRPDMDKPYFIEPFHRNVNKCGCCNRGFMVMGAKCDSILIKPGGQFQCRIAFRNQSEAKIDSFDIEIIQERAVRAGSRVHNDRIVLGSIKKNGGALGETLAAHAAKLEKKHRRQSGEKMSHFLIRDLYDRLSEGLSPLYELKVATNPMETYSGALVKVEHYLLITLHTKTFVTNPSTTIPLFLSFEAEASNQSLSPPPPEKEDNTDPDTKYHPPEQLPINWAPSTQPVTIIVVDLGGAAPTQPAFPPSYEVGTPPQYDQGSPAKPPAY</sequence>
<organism evidence="2">
    <name type="scientific">Chromera velia CCMP2878</name>
    <dbReference type="NCBI Taxonomy" id="1169474"/>
    <lineage>
        <taxon>Eukaryota</taxon>
        <taxon>Sar</taxon>
        <taxon>Alveolata</taxon>
        <taxon>Colpodellida</taxon>
        <taxon>Chromeraceae</taxon>
        <taxon>Chromera</taxon>
    </lineage>
</organism>
<gene>
    <name evidence="2" type="ORF">Cvel_22712</name>
</gene>
<dbReference type="Gene3D" id="2.60.40.640">
    <property type="match status" value="2"/>
</dbReference>
<dbReference type="EMBL" id="CDMZ01001394">
    <property type="protein sequence ID" value="CEM31963.1"/>
    <property type="molecule type" value="Genomic_DNA"/>
</dbReference>
<evidence type="ECO:0000313" key="2">
    <source>
        <dbReference type="EMBL" id="CEM31963.1"/>
    </source>
</evidence>
<accession>A0A0G4GNT4</accession>
<dbReference type="VEuPathDB" id="CryptoDB:Cvel_22712"/>
<feature type="region of interest" description="Disordered" evidence="1">
    <location>
        <begin position="371"/>
        <end position="397"/>
    </location>
</feature>
<dbReference type="PhylomeDB" id="A0A0G4GNT4"/>
<feature type="compositionally biased region" description="Basic and acidic residues" evidence="1">
    <location>
        <begin position="328"/>
        <end position="342"/>
    </location>
</feature>
<dbReference type="GO" id="GO:0005737">
    <property type="term" value="C:cytoplasm"/>
    <property type="evidence" value="ECO:0007669"/>
    <property type="project" value="TreeGrafter"/>
</dbReference>
<evidence type="ECO:0008006" key="3">
    <source>
        <dbReference type="Google" id="ProtNLM"/>
    </source>
</evidence>
<reference evidence="2" key="1">
    <citation type="submission" date="2014-11" db="EMBL/GenBank/DDBJ databases">
        <authorList>
            <person name="Otto D Thomas"/>
            <person name="Naeem Raeece"/>
        </authorList>
    </citation>
    <scope>NUCLEOTIDE SEQUENCE</scope>
</reference>
<evidence type="ECO:0000256" key="1">
    <source>
        <dbReference type="SAM" id="MobiDB-lite"/>
    </source>
</evidence>
<dbReference type="PANTHER" id="PTHR11188">
    <property type="entry name" value="ARRESTIN DOMAIN CONTAINING PROTEIN"/>
    <property type="match status" value="1"/>
</dbReference>
<dbReference type="GO" id="GO:0015031">
    <property type="term" value="P:protein transport"/>
    <property type="evidence" value="ECO:0007669"/>
    <property type="project" value="TreeGrafter"/>
</dbReference>
<dbReference type="PANTHER" id="PTHR11188:SF17">
    <property type="entry name" value="FI21816P1"/>
    <property type="match status" value="1"/>
</dbReference>
<name>A0A0G4GNT4_9ALVE</name>
<dbReference type="InterPro" id="IPR050357">
    <property type="entry name" value="Arrestin_domain-protein"/>
</dbReference>